<feature type="domain" description="Bacterial Ig-like" evidence="3">
    <location>
        <begin position="334"/>
        <end position="412"/>
    </location>
</feature>
<accession>A0A1H7LAZ5</accession>
<dbReference type="Gene3D" id="2.60.40.10">
    <property type="entry name" value="Immunoglobulins"/>
    <property type="match status" value="2"/>
</dbReference>
<keyword evidence="2" id="KW-0732">Signal</keyword>
<keyword evidence="5" id="KW-1185">Reference proteome</keyword>
<dbReference type="Gene3D" id="3.30.300.50">
    <property type="match status" value="1"/>
</dbReference>
<dbReference type="InterPro" id="IPR013783">
    <property type="entry name" value="Ig-like_fold"/>
</dbReference>
<feature type="region of interest" description="Disordered" evidence="1">
    <location>
        <begin position="193"/>
        <end position="225"/>
    </location>
</feature>
<reference evidence="5" key="1">
    <citation type="submission" date="2016-10" db="EMBL/GenBank/DDBJ databases">
        <authorList>
            <person name="Varghese N."/>
            <person name="Submissions S."/>
        </authorList>
    </citation>
    <scope>NUCLEOTIDE SEQUENCE [LARGE SCALE GENOMIC DNA]</scope>
    <source>
        <strain evidence="5">DSM 44675</strain>
    </source>
</reference>
<dbReference type="InterPro" id="IPR043504">
    <property type="entry name" value="Peptidase_S1_PA_chymotrypsin"/>
</dbReference>
<evidence type="ECO:0000313" key="4">
    <source>
        <dbReference type="EMBL" id="SEK96142.1"/>
    </source>
</evidence>
<feature type="signal peptide" evidence="2">
    <location>
        <begin position="1"/>
        <end position="29"/>
    </location>
</feature>
<feature type="domain" description="Bacterial Ig-like" evidence="3">
    <location>
        <begin position="236"/>
        <end position="314"/>
    </location>
</feature>
<evidence type="ECO:0000256" key="1">
    <source>
        <dbReference type="SAM" id="MobiDB-lite"/>
    </source>
</evidence>
<dbReference type="OrthoDB" id="8781117at2"/>
<sequence length="644" mass="64609">MRRTRARRAAMIGTAALLLVAPCVTLAQAEPTGPAPALPADMVAAIQRDLGLSPAQYLDQADTGQDLAAFADTLRGKFPTAYAGAWLDAAGTPLVGLADGPDKAAARTAVEAAGFKVKDQARSEQVLSGLLGQLNAWVQQLPAPLAGLVNGTAIDPAANDIALNVTDTAAGQGLQLPGFLGFVRVAQGPAASSELPGFGSLGSSDPTTPTKPTEPTTDPTTDPAATTVTLNPIAGATVGKATTLTATVNPAGAGGEIDFADGEDLLGTAQVGANGQATHQWTPTTAGQRTITANFTGRDGVAGETTTTQQVTVAPAGTNTATSTITLAPIKGATAGGKAITLKAKVTPAAAGGTVVFEDDKNTYHEEAQVGADGTATQEWYPSIAGKVSIKATFSGRDGVTGSTTTQQVTVAGPPKPPTTKPTTTKPKPPAANAILGGQAYSIGPGGCSFGFNATDGDGHAVNITAGHCDPHPENAGESGASRASIGDNGGHYSIGTFDKTVIDGGDYALIMIDDETANRFENNFVDTYGGDPLPITGTADPVVGAPVCKSGRMTGFTCGKITAVNQHIAPQSGGTVIANVYDAFAVRVCGIHGDSGGAMVTGTKALGTISAGTRGECNNSSQVWGQPINSTLTGNPGLKVRTN</sequence>
<proteinExistence type="predicted"/>
<evidence type="ECO:0000259" key="3">
    <source>
        <dbReference type="Pfam" id="PF16640"/>
    </source>
</evidence>
<dbReference type="SUPFAM" id="SSF50494">
    <property type="entry name" value="Trypsin-like serine proteases"/>
    <property type="match status" value="1"/>
</dbReference>
<dbReference type="CDD" id="cd21112">
    <property type="entry name" value="alphaLP-like"/>
    <property type="match status" value="1"/>
</dbReference>
<dbReference type="AlphaFoldDB" id="A0A1H7LAZ5"/>
<name>A0A1H7LAZ5_9NOCA</name>
<organism evidence="4 5">
    <name type="scientific">Rhodococcus maanshanensis</name>
    <dbReference type="NCBI Taxonomy" id="183556"/>
    <lineage>
        <taxon>Bacteria</taxon>
        <taxon>Bacillati</taxon>
        <taxon>Actinomycetota</taxon>
        <taxon>Actinomycetes</taxon>
        <taxon>Mycobacteriales</taxon>
        <taxon>Nocardiaceae</taxon>
        <taxon>Rhodococcus</taxon>
    </lineage>
</organism>
<feature type="region of interest" description="Disordered" evidence="1">
    <location>
        <begin position="399"/>
        <end position="428"/>
    </location>
</feature>
<dbReference type="InterPro" id="IPR035070">
    <property type="entry name" value="Streptogrisin_prodomain"/>
</dbReference>
<feature type="compositionally biased region" description="Low complexity" evidence="1">
    <location>
        <begin position="400"/>
        <end position="411"/>
    </location>
</feature>
<dbReference type="Proteomes" id="UP000198677">
    <property type="component" value="Unassembled WGS sequence"/>
</dbReference>
<dbReference type="Pfam" id="PF16640">
    <property type="entry name" value="Big_3_5"/>
    <property type="match status" value="2"/>
</dbReference>
<dbReference type="RefSeq" id="WP_092667767.1">
    <property type="nucleotide sequence ID" value="NZ_FOAW01000005.1"/>
</dbReference>
<dbReference type="InterPro" id="IPR009003">
    <property type="entry name" value="Peptidase_S1_PA"/>
</dbReference>
<dbReference type="InterPro" id="IPR032109">
    <property type="entry name" value="Big_3_5"/>
</dbReference>
<dbReference type="EMBL" id="FOAW01000005">
    <property type="protein sequence ID" value="SEK96142.1"/>
    <property type="molecule type" value="Genomic_DNA"/>
</dbReference>
<protein>
    <submittedName>
        <fullName evidence="4">Ig-like domain (Group 3)</fullName>
    </submittedName>
</protein>
<evidence type="ECO:0000313" key="5">
    <source>
        <dbReference type="Proteomes" id="UP000198677"/>
    </source>
</evidence>
<dbReference type="Gene3D" id="2.40.10.10">
    <property type="entry name" value="Trypsin-like serine proteases"/>
    <property type="match status" value="2"/>
</dbReference>
<gene>
    <name evidence="4" type="ORF">SAMN05444583_1052</name>
</gene>
<feature type="chain" id="PRO_5011536700" evidence="2">
    <location>
        <begin position="30"/>
        <end position="644"/>
    </location>
</feature>
<feature type="compositionally biased region" description="Low complexity" evidence="1">
    <location>
        <begin position="205"/>
        <end position="225"/>
    </location>
</feature>
<evidence type="ECO:0000256" key="2">
    <source>
        <dbReference type="SAM" id="SignalP"/>
    </source>
</evidence>
<dbReference type="GO" id="GO:0005975">
    <property type="term" value="P:carbohydrate metabolic process"/>
    <property type="evidence" value="ECO:0007669"/>
    <property type="project" value="UniProtKB-ARBA"/>
</dbReference>